<keyword evidence="3" id="KW-1185">Reference proteome</keyword>
<evidence type="ECO:0000313" key="2">
    <source>
        <dbReference type="EMBL" id="KAK1488079.1"/>
    </source>
</evidence>
<dbReference type="AlphaFoldDB" id="A0AAI9VHH1"/>
<sequence length="158" mass="17548">MRPKHAANVRDDDSKSIATNQHGIHCSQQRNITGIFPRESANPHPNFFRLCSLLNLTAEPPMPIFEAEGQKVPALWEQLDLRPSSLRRVTLRQGSKNQKSQTLRLAAPTMIPTPARRRLNLDQSAASPPTVGDGPDGNRDTAEPLSFPPSNQSRPRPF</sequence>
<feature type="region of interest" description="Disordered" evidence="1">
    <location>
        <begin position="1"/>
        <end position="22"/>
    </location>
</feature>
<dbReference type="Proteomes" id="UP001239213">
    <property type="component" value="Unassembled WGS sequence"/>
</dbReference>
<protein>
    <submittedName>
        <fullName evidence="2">Uncharacterized protein</fullName>
    </submittedName>
</protein>
<comment type="caution">
    <text evidence="2">The sequence shown here is derived from an EMBL/GenBank/DDBJ whole genome shotgun (WGS) entry which is preliminary data.</text>
</comment>
<accession>A0AAI9VHH1</accession>
<gene>
    <name evidence="2" type="ORF">CCUS01_14810</name>
</gene>
<feature type="compositionally biased region" description="Polar residues" evidence="1">
    <location>
        <begin position="92"/>
        <end position="103"/>
    </location>
</feature>
<proteinExistence type="predicted"/>
<feature type="region of interest" description="Disordered" evidence="1">
    <location>
        <begin position="87"/>
        <end position="158"/>
    </location>
</feature>
<organism evidence="2 3">
    <name type="scientific">Colletotrichum cuscutae</name>
    <dbReference type="NCBI Taxonomy" id="1209917"/>
    <lineage>
        <taxon>Eukaryota</taxon>
        <taxon>Fungi</taxon>
        <taxon>Dikarya</taxon>
        <taxon>Ascomycota</taxon>
        <taxon>Pezizomycotina</taxon>
        <taxon>Sordariomycetes</taxon>
        <taxon>Hypocreomycetidae</taxon>
        <taxon>Glomerellales</taxon>
        <taxon>Glomerellaceae</taxon>
        <taxon>Colletotrichum</taxon>
        <taxon>Colletotrichum acutatum species complex</taxon>
    </lineage>
</organism>
<reference evidence="2" key="1">
    <citation type="submission" date="2016-11" db="EMBL/GenBank/DDBJ databases">
        <title>The genome sequence of Colletotrichum cuscutae.</title>
        <authorList>
            <person name="Baroncelli R."/>
        </authorList>
    </citation>
    <scope>NUCLEOTIDE SEQUENCE</scope>
    <source>
        <strain evidence="2">IMI 304802</strain>
    </source>
</reference>
<name>A0AAI9VHH1_9PEZI</name>
<evidence type="ECO:0000313" key="3">
    <source>
        <dbReference type="Proteomes" id="UP001239213"/>
    </source>
</evidence>
<dbReference type="EMBL" id="MPDP01000052">
    <property type="protein sequence ID" value="KAK1488079.1"/>
    <property type="molecule type" value="Genomic_DNA"/>
</dbReference>
<evidence type="ECO:0000256" key="1">
    <source>
        <dbReference type="SAM" id="MobiDB-lite"/>
    </source>
</evidence>
<feature type="compositionally biased region" description="Polar residues" evidence="1">
    <location>
        <begin position="148"/>
        <end position="158"/>
    </location>
</feature>